<name>A0A0A9BXG8_ARUDO</name>
<proteinExistence type="predicted"/>
<accession>A0A0A9BXG8</accession>
<dbReference type="EMBL" id="GBRH01232030">
    <property type="protein sequence ID" value="JAD65865.1"/>
    <property type="molecule type" value="Transcribed_RNA"/>
</dbReference>
<protein>
    <submittedName>
        <fullName evidence="1">Uncharacterized protein</fullName>
    </submittedName>
</protein>
<evidence type="ECO:0000313" key="1">
    <source>
        <dbReference type="EMBL" id="JAD65865.1"/>
    </source>
</evidence>
<reference evidence="1" key="2">
    <citation type="journal article" date="2015" name="Data Brief">
        <title>Shoot transcriptome of the giant reed, Arundo donax.</title>
        <authorList>
            <person name="Barrero R.A."/>
            <person name="Guerrero F.D."/>
            <person name="Moolhuijzen P."/>
            <person name="Goolsby J.A."/>
            <person name="Tidwell J."/>
            <person name="Bellgard S.E."/>
            <person name="Bellgard M.I."/>
        </authorList>
    </citation>
    <scope>NUCLEOTIDE SEQUENCE</scope>
    <source>
        <tissue evidence="1">Shoot tissue taken approximately 20 cm above the soil surface</tissue>
    </source>
</reference>
<reference evidence="1" key="1">
    <citation type="submission" date="2014-09" db="EMBL/GenBank/DDBJ databases">
        <authorList>
            <person name="Magalhaes I.L.F."/>
            <person name="Oliveira U."/>
            <person name="Santos F.R."/>
            <person name="Vidigal T.H.D.A."/>
            <person name="Brescovit A.D."/>
            <person name="Santos A.J."/>
        </authorList>
    </citation>
    <scope>NUCLEOTIDE SEQUENCE</scope>
    <source>
        <tissue evidence="1">Shoot tissue taken approximately 20 cm above the soil surface</tissue>
    </source>
</reference>
<sequence length="11" mass="1131">MSGMVCFGGSR</sequence>
<organism evidence="1">
    <name type="scientific">Arundo donax</name>
    <name type="common">Giant reed</name>
    <name type="synonym">Donax arundinaceus</name>
    <dbReference type="NCBI Taxonomy" id="35708"/>
    <lineage>
        <taxon>Eukaryota</taxon>
        <taxon>Viridiplantae</taxon>
        <taxon>Streptophyta</taxon>
        <taxon>Embryophyta</taxon>
        <taxon>Tracheophyta</taxon>
        <taxon>Spermatophyta</taxon>
        <taxon>Magnoliopsida</taxon>
        <taxon>Liliopsida</taxon>
        <taxon>Poales</taxon>
        <taxon>Poaceae</taxon>
        <taxon>PACMAD clade</taxon>
        <taxon>Arundinoideae</taxon>
        <taxon>Arundineae</taxon>
        <taxon>Arundo</taxon>
    </lineage>
</organism>